<sequence length="144" mass="17347">MTAKDYLLQVKRIEIQMNFDFRELEHWRDLSGRISGCNFEAHYNPNRNIEAPYVRCIDKIIDVEQKITREISALVEIKTTIMELIHGLENVDYQSVLELKYLSYYTWEQIANEMHYSLRWIYKLHGKALQEFEKQMEVKDNGIR</sequence>
<dbReference type="Proteomes" id="UP000184301">
    <property type="component" value="Unassembled WGS sequence"/>
</dbReference>
<protein>
    <recommendedName>
        <fullName evidence="3">Phage transcriptional activator, RinA family</fullName>
    </recommendedName>
</protein>
<dbReference type="SUPFAM" id="SSF88659">
    <property type="entry name" value="Sigma3 and sigma4 domains of RNA polymerase sigma factors"/>
    <property type="match status" value="1"/>
</dbReference>
<dbReference type="InterPro" id="IPR013324">
    <property type="entry name" value="RNA_pol_sigma_r3/r4-like"/>
</dbReference>
<name>A0A1M6IRE6_9FIRM</name>
<dbReference type="Pfam" id="PF07374">
    <property type="entry name" value="DUF1492"/>
    <property type="match status" value="1"/>
</dbReference>
<dbReference type="RefSeq" id="WP_073104412.1">
    <property type="nucleotide sequence ID" value="NZ_FQZY01000007.1"/>
</dbReference>
<accession>A0A1M6IRE6</accession>
<dbReference type="EMBL" id="FQZY01000007">
    <property type="protein sequence ID" value="SHJ36957.1"/>
    <property type="molecule type" value="Genomic_DNA"/>
</dbReference>
<evidence type="ECO:0000313" key="2">
    <source>
        <dbReference type="Proteomes" id="UP000184301"/>
    </source>
</evidence>
<keyword evidence="2" id="KW-1185">Reference proteome</keyword>
<gene>
    <name evidence="1" type="ORF">SAMN02745243_00445</name>
</gene>
<proteinExistence type="predicted"/>
<evidence type="ECO:0000313" key="1">
    <source>
        <dbReference type="EMBL" id="SHJ36957.1"/>
    </source>
</evidence>
<evidence type="ECO:0008006" key="3">
    <source>
        <dbReference type="Google" id="ProtNLM"/>
    </source>
</evidence>
<organism evidence="1 2">
    <name type="scientific">Hespellia stercorisuis DSM 15480</name>
    <dbReference type="NCBI Taxonomy" id="1121950"/>
    <lineage>
        <taxon>Bacteria</taxon>
        <taxon>Bacillati</taxon>
        <taxon>Bacillota</taxon>
        <taxon>Clostridia</taxon>
        <taxon>Lachnospirales</taxon>
        <taxon>Lachnospiraceae</taxon>
        <taxon>Hespellia</taxon>
    </lineage>
</organism>
<dbReference type="STRING" id="1121950.SAMN02745243_00445"/>
<dbReference type="InterPro" id="IPR010861">
    <property type="entry name" value="DUF1492"/>
</dbReference>
<dbReference type="OrthoDB" id="3242975at2"/>
<dbReference type="AlphaFoldDB" id="A0A1M6IRE6"/>
<reference evidence="1 2" key="1">
    <citation type="submission" date="2016-11" db="EMBL/GenBank/DDBJ databases">
        <authorList>
            <person name="Jaros S."/>
            <person name="Januszkiewicz K."/>
            <person name="Wedrychowicz H."/>
        </authorList>
    </citation>
    <scope>NUCLEOTIDE SEQUENCE [LARGE SCALE GENOMIC DNA]</scope>
    <source>
        <strain evidence="1 2">DSM 15480</strain>
    </source>
</reference>